<keyword evidence="2 4" id="KW-0378">Hydrolase</keyword>
<dbReference type="GO" id="GO:0004650">
    <property type="term" value="F:polygalacturonase activity"/>
    <property type="evidence" value="ECO:0007669"/>
    <property type="project" value="InterPro"/>
</dbReference>
<evidence type="ECO:0000256" key="2">
    <source>
        <dbReference type="ARBA" id="ARBA00022801"/>
    </source>
</evidence>
<feature type="region of interest" description="Disordered" evidence="5">
    <location>
        <begin position="161"/>
        <end position="181"/>
    </location>
</feature>
<proteinExistence type="inferred from homology"/>
<comment type="similarity">
    <text evidence="1 4">Belongs to the glycosyl hydrolase 28 family.</text>
</comment>
<dbReference type="PANTHER" id="PTHR31339:SF9">
    <property type="entry name" value="PLASMIN AND FIBRONECTIN-BINDING PROTEIN A"/>
    <property type="match status" value="1"/>
</dbReference>
<evidence type="ECO:0000313" key="7">
    <source>
        <dbReference type="Proteomes" id="UP000321436"/>
    </source>
</evidence>
<dbReference type="PANTHER" id="PTHR31339">
    <property type="entry name" value="PECTIN LYASE-RELATED"/>
    <property type="match status" value="1"/>
</dbReference>
<comment type="caution">
    <text evidence="6">The sequence shown here is derived from an EMBL/GenBank/DDBJ whole genome shotgun (WGS) entry which is preliminary data.</text>
</comment>
<dbReference type="Gene3D" id="2.160.20.10">
    <property type="entry name" value="Single-stranded right-handed beta-helix, Pectin lyase-like"/>
    <property type="match status" value="1"/>
</dbReference>
<keyword evidence="7" id="KW-1185">Reference proteome</keyword>
<dbReference type="AlphaFoldDB" id="A0A512RLP6"/>
<dbReference type="InterPro" id="IPR012334">
    <property type="entry name" value="Pectin_lyas_fold"/>
</dbReference>
<evidence type="ECO:0000256" key="5">
    <source>
        <dbReference type="SAM" id="MobiDB-lite"/>
    </source>
</evidence>
<dbReference type="EMBL" id="BKAU01000002">
    <property type="protein sequence ID" value="GEP96638.1"/>
    <property type="molecule type" value="Genomic_DNA"/>
</dbReference>
<sequence>MAQDVEQPVFKKDTFSIARYGAKADGMTLNTRSIQSAIDECHRKGGGVVLVPAGLWLTGPLTLKSNVNLHLLKSALLQFTADKHQYPLVEGNWEGLEQMRNQSPISATKAENIAITGKGIIDGNGDVWRVVKRAKLTDSQWKKLVASGGVLSDDKNTWYPSEGMKKGSKMKNPGVISPEHSPEHFQSIKDFLRPNLLVLTECKKILLEGVVFQNSPAWCLHTLLCDQLTVRDIFVKNPWYAQNGDGIDVESCKNVLIEGSTFDVGDDAICIKSGRDEAGRKRGVPTENVWVRHNLVYHAHGGFVIGSEMSGGARNIYVEDCTFMGTDIGLRFKTTRGRGGIVENIHINRINMKDIVAEAILFDMYYMAKDPVPLSGEQRDAPKVEQFPVTEATPQFRNFSIRNVVCEGAGTAIFIRGLPEMNIRNITMQDMVLKAKKGVEVTEAEQVTLKNIRVITGDTPAGELLNKTYNN</sequence>
<evidence type="ECO:0000256" key="3">
    <source>
        <dbReference type="ARBA" id="ARBA00023295"/>
    </source>
</evidence>
<evidence type="ECO:0000256" key="4">
    <source>
        <dbReference type="RuleBase" id="RU361169"/>
    </source>
</evidence>
<dbReference type="InterPro" id="IPR051801">
    <property type="entry name" value="GH28_Enzymes"/>
</dbReference>
<evidence type="ECO:0000256" key="1">
    <source>
        <dbReference type="ARBA" id="ARBA00008834"/>
    </source>
</evidence>
<dbReference type="SUPFAM" id="SSF51126">
    <property type="entry name" value="Pectin lyase-like"/>
    <property type="match status" value="1"/>
</dbReference>
<dbReference type="Pfam" id="PF00295">
    <property type="entry name" value="Glyco_hydro_28"/>
    <property type="match status" value="1"/>
</dbReference>
<dbReference type="InterPro" id="IPR006626">
    <property type="entry name" value="PbH1"/>
</dbReference>
<protein>
    <submittedName>
        <fullName evidence="6">Glycoside hydrolase</fullName>
    </submittedName>
</protein>
<dbReference type="GO" id="GO:0005975">
    <property type="term" value="P:carbohydrate metabolic process"/>
    <property type="evidence" value="ECO:0007669"/>
    <property type="project" value="InterPro"/>
</dbReference>
<keyword evidence="3 4" id="KW-0326">Glycosidase</keyword>
<gene>
    <name evidence="6" type="ORF">CCY01nite_28980</name>
</gene>
<name>A0A512RLP6_9BACT</name>
<accession>A0A512RLP6</accession>
<reference evidence="6 7" key="1">
    <citation type="submission" date="2019-07" db="EMBL/GenBank/DDBJ databases">
        <title>Whole genome shotgun sequence of Chitinophaga cymbidii NBRC 109752.</title>
        <authorList>
            <person name="Hosoyama A."/>
            <person name="Uohara A."/>
            <person name="Ohji S."/>
            <person name="Ichikawa N."/>
        </authorList>
    </citation>
    <scope>NUCLEOTIDE SEQUENCE [LARGE SCALE GENOMIC DNA]</scope>
    <source>
        <strain evidence="6 7">NBRC 109752</strain>
    </source>
</reference>
<dbReference type="InterPro" id="IPR011050">
    <property type="entry name" value="Pectin_lyase_fold/virulence"/>
</dbReference>
<evidence type="ECO:0000313" key="6">
    <source>
        <dbReference type="EMBL" id="GEP96638.1"/>
    </source>
</evidence>
<dbReference type="SMART" id="SM00710">
    <property type="entry name" value="PbH1"/>
    <property type="match status" value="5"/>
</dbReference>
<dbReference type="Proteomes" id="UP000321436">
    <property type="component" value="Unassembled WGS sequence"/>
</dbReference>
<dbReference type="InterPro" id="IPR000743">
    <property type="entry name" value="Glyco_hydro_28"/>
</dbReference>
<organism evidence="6 7">
    <name type="scientific">Chitinophaga cymbidii</name>
    <dbReference type="NCBI Taxonomy" id="1096750"/>
    <lineage>
        <taxon>Bacteria</taxon>
        <taxon>Pseudomonadati</taxon>
        <taxon>Bacteroidota</taxon>
        <taxon>Chitinophagia</taxon>
        <taxon>Chitinophagales</taxon>
        <taxon>Chitinophagaceae</taxon>
        <taxon>Chitinophaga</taxon>
    </lineage>
</organism>